<dbReference type="SUPFAM" id="SSF50156">
    <property type="entry name" value="PDZ domain-like"/>
    <property type="match status" value="1"/>
</dbReference>
<proteinExistence type="predicted"/>
<evidence type="ECO:0000259" key="2">
    <source>
        <dbReference type="SMART" id="SM00228"/>
    </source>
</evidence>
<evidence type="ECO:0000313" key="4">
    <source>
        <dbReference type="Proteomes" id="UP000001449"/>
    </source>
</evidence>
<feature type="region of interest" description="Disordered" evidence="1">
    <location>
        <begin position="297"/>
        <end position="317"/>
    </location>
</feature>
<dbReference type="GeneID" id="7450008"/>
<dbReference type="Gene3D" id="2.30.42.10">
    <property type="match status" value="1"/>
</dbReference>
<keyword evidence="4" id="KW-1185">Reference proteome</keyword>
<dbReference type="eggNOG" id="ENOG502QYVH">
    <property type="taxonomic scope" value="Eukaryota"/>
</dbReference>
<gene>
    <name evidence="3" type="ORF">THAPSDRAFT_25141</name>
</gene>
<dbReference type="RefSeq" id="XP_002296720.1">
    <property type="nucleotide sequence ID" value="XM_002296684.1"/>
</dbReference>
<dbReference type="InParanoid" id="B8LCL8"/>
<dbReference type="PaxDb" id="35128-Thaps25141"/>
<name>B8LCL8_THAPS</name>
<feature type="compositionally biased region" description="Basic residues" evidence="1">
    <location>
        <begin position="12"/>
        <end position="32"/>
    </location>
</feature>
<feature type="domain" description="PDZ" evidence="2">
    <location>
        <begin position="219"/>
        <end position="292"/>
    </location>
</feature>
<dbReference type="KEGG" id="tps:THAPSDRAFT_25141"/>
<organism evidence="3 4">
    <name type="scientific">Thalassiosira pseudonana</name>
    <name type="common">Marine diatom</name>
    <name type="synonym">Cyclotella nana</name>
    <dbReference type="NCBI Taxonomy" id="35128"/>
    <lineage>
        <taxon>Eukaryota</taxon>
        <taxon>Sar</taxon>
        <taxon>Stramenopiles</taxon>
        <taxon>Ochrophyta</taxon>
        <taxon>Bacillariophyta</taxon>
        <taxon>Coscinodiscophyceae</taxon>
        <taxon>Thalassiosirophycidae</taxon>
        <taxon>Thalassiosirales</taxon>
        <taxon>Thalassiosiraceae</taxon>
        <taxon>Thalassiosira</taxon>
    </lineage>
</organism>
<evidence type="ECO:0000256" key="1">
    <source>
        <dbReference type="SAM" id="MobiDB-lite"/>
    </source>
</evidence>
<sequence length="317" mass="34159">MPSLRCSIFSAFKKKKKPKHNTASNKRHHRPTPSRYEEESDGMEYDPNMKKGLLMASSDMNSSSNTAGGSATSRFDRVGGGATNRTKSSGYTNRSALSLGLGNNQGVIRDDDSSIPTIDPDYNPASSDFSLSDAGGSYGGGTIGSQSHSLATSAFGSTARSAAFGASSLAGGDSIERRLYNDAYFRENNAMSPTSRMMMQQSPQHQMRDVMLEIYAPSGKLGVVIDTPSSANTPVVHAIKDTCPIRNEIMVGDKLVAVDDEDVREMTATQVSKLISRKSGQGRRKLTIIRSVRGGGGEGVFDKNRRGDPRQFGMMQY</sequence>
<dbReference type="Proteomes" id="UP000001449">
    <property type="component" value="Chromosome 16"/>
</dbReference>
<feature type="compositionally biased region" description="Basic and acidic residues" evidence="1">
    <location>
        <begin position="300"/>
        <end position="309"/>
    </location>
</feature>
<dbReference type="Pfam" id="PF00595">
    <property type="entry name" value="PDZ"/>
    <property type="match status" value="1"/>
</dbReference>
<feature type="compositionally biased region" description="Low complexity" evidence="1">
    <location>
        <begin position="61"/>
        <end position="73"/>
    </location>
</feature>
<feature type="region of interest" description="Disordered" evidence="1">
    <location>
        <begin position="1"/>
        <end position="130"/>
    </location>
</feature>
<feature type="compositionally biased region" description="Polar residues" evidence="1">
    <location>
        <begin position="83"/>
        <end position="106"/>
    </location>
</feature>
<dbReference type="PANTHER" id="PTHR38909">
    <property type="entry name" value="G PROTEIN GAMMA DOMAIN-CONTAINING PROTEIN"/>
    <property type="match status" value="1"/>
</dbReference>
<dbReference type="InterPro" id="IPR001478">
    <property type="entry name" value="PDZ"/>
</dbReference>
<dbReference type="EMBL" id="DS999417">
    <property type="protein sequence ID" value="EED86921.1"/>
    <property type="molecule type" value="Genomic_DNA"/>
</dbReference>
<dbReference type="HOGENOM" id="CLU_878491_0_0_1"/>
<reference evidence="3 4" key="2">
    <citation type="journal article" date="2008" name="Nature">
        <title>The Phaeodactylum genome reveals the evolutionary history of diatom genomes.</title>
        <authorList>
            <person name="Bowler C."/>
            <person name="Allen A.E."/>
            <person name="Badger J.H."/>
            <person name="Grimwood J."/>
            <person name="Jabbari K."/>
            <person name="Kuo A."/>
            <person name="Maheswari U."/>
            <person name="Martens C."/>
            <person name="Maumus F."/>
            <person name="Otillar R.P."/>
            <person name="Rayko E."/>
            <person name="Salamov A."/>
            <person name="Vandepoele K."/>
            <person name="Beszteri B."/>
            <person name="Gruber A."/>
            <person name="Heijde M."/>
            <person name="Katinka M."/>
            <person name="Mock T."/>
            <person name="Valentin K."/>
            <person name="Verret F."/>
            <person name="Berges J.A."/>
            <person name="Brownlee C."/>
            <person name="Cadoret J.P."/>
            <person name="Chiovitti A."/>
            <person name="Choi C.J."/>
            <person name="Coesel S."/>
            <person name="De Martino A."/>
            <person name="Detter J.C."/>
            <person name="Durkin C."/>
            <person name="Falciatore A."/>
            <person name="Fournet J."/>
            <person name="Haruta M."/>
            <person name="Huysman M.J."/>
            <person name="Jenkins B.D."/>
            <person name="Jiroutova K."/>
            <person name="Jorgensen R.E."/>
            <person name="Joubert Y."/>
            <person name="Kaplan A."/>
            <person name="Kroger N."/>
            <person name="Kroth P.G."/>
            <person name="La Roche J."/>
            <person name="Lindquist E."/>
            <person name="Lommer M."/>
            <person name="Martin-Jezequel V."/>
            <person name="Lopez P.J."/>
            <person name="Lucas S."/>
            <person name="Mangogna M."/>
            <person name="McGinnis K."/>
            <person name="Medlin L.K."/>
            <person name="Montsant A."/>
            <person name="Oudot-Le Secq M.P."/>
            <person name="Napoli C."/>
            <person name="Obornik M."/>
            <person name="Parker M.S."/>
            <person name="Petit J.L."/>
            <person name="Porcel B.M."/>
            <person name="Poulsen N."/>
            <person name="Robison M."/>
            <person name="Rychlewski L."/>
            <person name="Rynearson T.A."/>
            <person name="Schmutz J."/>
            <person name="Shapiro H."/>
            <person name="Siaut M."/>
            <person name="Stanley M."/>
            <person name="Sussman M.R."/>
            <person name="Taylor A.R."/>
            <person name="Vardi A."/>
            <person name="von Dassow P."/>
            <person name="Vyverman W."/>
            <person name="Willis A."/>
            <person name="Wyrwicz L.S."/>
            <person name="Rokhsar D.S."/>
            <person name="Weissenbach J."/>
            <person name="Armbrust E.V."/>
            <person name="Green B.R."/>
            <person name="Van de Peer Y."/>
            <person name="Grigoriev I.V."/>
        </authorList>
    </citation>
    <scope>NUCLEOTIDE SEQUENCE [LARGE SCALE GENOMIC DNA]</scope>
    <source>
        <strain evidence="3 4">CCMP1335</strain>
    </source>
</reference>
<protein>
    <recommendedName>
        <fullName evidence="2">PDZ domain-containing protein</fullName>
    </recommendedName>
</protein>
<dbReference type="AlphaFoldDB" id="B8LCL8"/>
<evidence type="ECO:0000313" key="3">
    <source>
        <dbReference type="EMBL" id="EED86921.1"/>
    </source>
</evidence>
<dbReference type="PANTHER" id="PTHR38909:SF1">
    <property type="entry name" value="G PROTEIN GAMMA DOMAIN-CONTAINING PROTEIN"/>
    <property type="match status" value="1"/>
</dbReference>
<dbReference type="SMART" id="SM00228">
    <property type="entry name" value="PDZ"/>
    <property type="match status" value="1"/>
</dbReference>
<accession>B8LCL8</accession>
<dbReference type="InterPro" id="IPR036034">
    <property type="entry name" value="PDZ_sf"/>
</dbReference>
<reference evidence="3 4" key="1">
    <citation type="journal article" date="2004" name="Science">
        <title>The genome of the diatom Thalassiosira pseudonana: ecology, evolution, and metabolism.</title>
        <authorList>
            <person name="Armbrust E.V."/>
            <person name="Berges J.A."/>
            <person name="Bowler C."/>
            <person name="Green B.R."/>
            <person name="Martinez D."/>
            <person name="Putnam N.H."/>
            <person name="Zhou S."/>
            <person name="Allen A.E."/>
            <person name="Apt K.E."/>
            <person name="Bechner M."/>
            <person name="Brzezinski M.A."/>
            <person name="Chaal B.K."/>
            <person name="Chiovitti A."/>
            <person name="Davis A.K."/>
            <person name="Demarest M.S."/>
            <person name="Detter J.C."/>
            <person name="Glavina T."/>
            <person name="Goodstein D."/>
            <person name="Hadi M.Z."/>
            <person name="Hellsten U."/>
            <person name="Hildebrand M."/>
            <person name="Jenkins B.D."/>
            <person name="Jurka J."/>
            <person name="Kapitonov V.V."/>
            <person name="Kroger N."/>
            <person name="Lau W.W."/>
            <person name="Lane T.W."/>
            <person name="Larimer F.W."/>
            <person name="Lippmeier J.C."/>
            <person name="Lucas S."/>
            <person name="Medina M."/>
            <person name="Montsant A."/>
            <person name="Obornik M."/>
            <person name="Parker M.S."/>
            <person name="Palenik B."/>
            <person name="Pazour G.J."/>
            <person name="Richardson P.M."/>
            <person name="Rynearson T.A."/>
            <person name="Saito M.A."/>
            <person name="Schwartz D.C."/>
            <person name="Thamatrakoln K."/>
            <person name="Valentin K."/>
            <person name="Vardi A."/>
            <person name="Wilkerson F.P."/>
            <person name="Rokhsar D.S."/>
        </authorList>
    </citation>
    <scope>NUCLEOTIDE SEQUENCE [LARGE SCALE GENOMIC DNA]</scope>
    <source>
        <strain evidence="3 4">CCMP1335</strain>
    </source>
</reference>